<dbReference type="Proteomes" id="UP001081283">
    <property type="component" value="Unassembled WGS sequence"/>
</dbReference>
<dbReference type="Pfam" id="PF12616">
    <property type="entry name" value="DUF3775"/>
    <property type="match status" value="1"/>
</dbReference>
<name>A0ABT3YHP9_9HYPH</name>
<accession>A0ABT3YHP9</accession>
<protein>
    <submittedName>
        <fullName evidence="1">DUF3775 domain-containing protein</fullName>
    </submittedName>
</protein>
<gene>
    <name evidence="1" type="ORF">OEG82_14095</name>
</gene>
<reference evidence="1" key="1">
    <citation type="submission" date="2022-10" db="EMBL/GenBank/DDBJ databases">
        <title>Hoeflea sp. J2-29, isolated from marine algae.</title>
        <authorList>
            <person name="Kristyanto S."/>
            <person name="Kim J.M."/>
            <person name="Jeon C.O."/>
        </authorList>
    </citation>
    <scope>NUCLEOTIDE SEQUENCE</scope>
    <source>
        <strain evidence="1">J2-29</strain>
    </source>
</reference>
<evidence type="ECO:0000313" key="1">
    <source>
        <dbReference type="EMBL" id="MCY0095147.1"/>
    </source>
</evidence>
<dbReference type="InterPro" id="IPR022254">
    <property type="entry name" value="DUF3775"/>
</dbReference>
<evidence type="ECO:0000313" key="2">
    <source>
        <dbReference type="Proteomes" id="UP001081283"/>
    </source>
</evidence>
<keyword evidence="2" id="KW-1185">Reference proteome</keyword>
<sequence>MPKQPVAPLPELAIAAEQVCFIVVKAREFDAKDLQTIPDTGSNASDDQMYSVLEDNPDDPVVEELTAFIDALNVDEQIDLVALAWLGRGDGKMSDWDEIRAEAARDHSDNTASYVLGMPLLPDYLEEALSLFDMSCMDFEAGRL</sequence>
<dbReference type="EMBL" id="JAOVZQ010000001">
    <property type="protein sequence ID" value="MCY0095147.1"/>
    <property type="molecule type" value="Genomic_DNA"/>
</dbReference>
<proteinExistence type="predicted"/>
<organism evidence="1 2">
    <name type="scientific">Hoeflea ulvae</name>
    <dbReference type="NCBI Taxonomy" id="2983764"/>
    <lineage>
        <taxon>Bacteria</taxon>
        <taxon>Pseudomonadati</taxon>
        <taxon>Pseudomonadota</taxon>
        <taxon>Alphaproteobacteria</taxon>
        <taxon>Hyphomicrobiales</taxon>
        <taxon>Rhizobiaceae</taxon>
        <taxon>Hoeflea</taxon>
    </lineage>
</organism>
<comment type="caution">
    <text evidence="1">The sequence shown here is derived from an EMBL/GenBank/DDBJ whole genome shotgun (WGS) entry which is preliminary data.</text>
</comment>
<dbReference type="RefSeq" id="WP_267613043.1">
    <property type="nucleotide sequence ID" value="NZ_JAOVZQ010000001.1"/>
</dbReference>